<dbReference type="PANTHER" id="PTHR30267">
    <property type="entry name" value="PROTEIN KINASE PRKA"/>
    <property type="match status" value="1"/>
</dbReference>
<reference evidence="3" key="1">
    <citation type="submission" date="2017-09" db="EMBL/GenBank/DDBJ databases">
        <title>Depth-based differentiation of microbial function through sediment-hosted aquifers and enrichment of novel symbionts in the deep terrestrial subsurface.</title>
        <authorList>
            <person name="Probst A.J."/>
            <person name="Ladd B."/>
            <person name="Jarett J.K."/>
            <person name="Geller-Mcgrath D.E."/>
            <person name="Sieber C.M.K."/>
            <person name="Emerson J.B."/>
            <person name="Anantharaman K."/>
            <person name="Thomas B.C."/>
            <person name="Malmstrom R."/>
            <person name="Stieglmeier M."/>
            <person name="Klingl A."/>
            <person name="Woyke T."/>
            <person name="Ryan C.M."/>
            <person name="Banfield J.F."/>
        </authorList>
    </citation>
    <scope>NUCLEOTIDE SEQUENCE [LARGE SCALE GENOMIC DNA]</scope>
</reference>
<comment type="caution">
    <text evidence="2">The sequence shown here is derived from an EMBL/GenBank/DDBJ whole genome shotgun (WGS) entry which is preliminary data.</text>
</comment>
<gene>
    <name evidence="2" type="ORF">COY11_01675</name>
</gene>
<dbReference type="SMART" id="SM00763">
    <property type="entry name" value="AAA_PrkA"/>
    <property type="match status" value="1"/>
</dbReference>
<proteinExistence type="predicted"/>
<feature type="domain" description="PrkA AAA" evidence="1">
    <location>
        <begin position="29"/>
        <end position="440"/>
    </location>
</feature>
<dbReference type="EMBL" id="PFOG01000063">
    <property type="protein sequence ID" value="PIZ71213.1"/>
    <property type="molecule type" value="Genomic_DNA"/>
</dbReference>
<organism evidence="2 3">
    <name type="scientific">Candidatus Portnoybacteria bacterium CG_4_10_14_0_2_um_filter_44_20</name>
    <dbReference type="NCBI Taxonomy" id="1974799"/>
    <lineage>
        <taxon>Bacteria</taxon>
        <taxon>Candidatus Portnoyibacteriota</taxon>
    </lineage>
</organism>
<name>A0A2M7UIZ1_9BACT</name>
<accession>A0A2M7UIZ1</accession>
<protein>
    <submittedName>
        <fullName evidence="2">Serine protein kinase</fullName>
    </submittedName>
</protein>
<dbReference type="SUPFAM" id="SSF52540">
    <property type="entry name" value="P-loop containing nucleoside triphosphate hydrolases"/>
    <property type="match status" value="2"/>
</dbReference>
<keyword evidence="2" id="KW-0808">Transferase</keyword>
<dbReference type="InterPro" id="IPR013153">
    <property type="entry name" value="Prk_AAA"/>
</dbReference>
<dbReference type="GO" id="GO:0004672">
    <property type="term" value="F:protein kinase activity"/>
    <property type="evidence" value="ECO:0007669"/>
    <property type="project" value="TreeGrafter"/>
</dbReference>
<evidence type="ECO:0000313" key="3">
    <source>
        <dbReference type="Proteomes" id="UP000229805"/>
    </source>
</evidence>
<evidence type="ECO:0000259" key="1">
    <source>
        <dbReference type="SMART" id="SM00763"/>
    </source>
</evidence>
<dbReference type="PANTHER" id="PTHR30267:SF2">
    <property type="entry name" value="PROTEIN PRKA"/>
    <property type="match status" value="1"/>
</dbReference>
<evidence type="ECO:0000313" key="2">
    <source>
        <dbReference type="EMBL" id="PIZ71213.1"/>
    </source>
</evidence>
<dbReference type="Pfam" id="PF06798">
    <property type="entry name" value="PrkA"/>
    <property type="match status" value="1"/>
</dbReference>
<dbReference type="Proteomes" id="UP000229805">
    <property type="component" value="Unassembled WGS sequence"/>
</dbReference>
<dbReference type="InterPro" id="IPR027417">
    <property type="entry name" value="P-loop_NTPase"/>
</dbReference>
<dbReference type="Pfam" id="PF08298">
    <property type="entry name" value="AAA_PrkA"/>
    <property type="match status" value="1"/>
</dbReference>
<keyword evidence="2" id="KW-0418">Kinase</keyword>
<dbReference type="InterPro" id="IPR010650">
    <property type="entry name" value="PrkA_C"/>
</dbReference>
<sequence>MNGTADKNIDAALGRLSTAMEGQEKKVVMSFRAFASFALKNPKIAFRNIFQTVDDAVQKYVKPCEDDYPNDPESINFIRYDCSRLLEEADPPFFTDRLFANDFVRYIKQLRGGAQQNRMNIILGPPGCGKSTFLNNFLFKLEEYVNTEEGSCFETLWTIDTAGFRRNNGNNQCDRGHETLLEIPCPNHDHPFLLIPKKYRREFVKNLLEQKKEWQEKILADKEYDWLFNWDACTICKSLFWLLFDKLGAFEAVLENVKASTYRFDRSLGEGISVFNPGDMPTPPTQWIITDKKLQERLDAAFGTSNSVRYIFSKLAKTNNGIYVLMDVKKNNVERFESLHNIISEGLHRVDDVEERISSFFLAVMNPNDYKKTIEEKKEDSIKDRVRLLNISYIKEVPVEVRVYCSIFGEDIKQCFLPRVLENFARVIISTRMEESSPALDEWLNIDKYKKYCDNKGQLLRMELYGGVIPTWLSEEDVRKFKAPLRRKIIQEGYEDREGAFSGRESIYLFHAFYSAYRKDDRFITMADLCRFFKDQFKQNTENKKRIPAGFLDSLLKWYNYGVLKEVKESLYHYNEKRISNDIQNYLFALNLKIGSVSICPFTKEQIEVTEDFLRHIETYVLDIRTDEKAKVAFRTNTQKNYTECLAQEIQIGNKNLTETEVYKSLHEKYVLNLKEKVLQPFLKNENFRRAINDYGNEDFKTYDRKIQDDIKFLIKNLSDKYGYTELSAKEVCLYVIDNKVAENFS</sequence>
<dbReference type="AlphaFoldDB" id="A0A2M7UIZ1"/>